<gene>
    <name evidence="2" type="ORF">SBRY_30067</name>
</gene>
<sequence>MKGDMTDDPVQSTCLPACRRRDGRGGRHARHDGGTRPHPHRAGRVQRGGLPRAAQGRLHPHRPGRRQGGRARRRHSRPDHRLRTRQGGLRLHGPGGARPPGRPQLHGQGRRQHHRPVRQPPDRTLLRRPVHERGTRPHRPVDGHPGLLPRTGRAHRGLHQRQRRHLPLQRVRRHDGADALPSGESRRLRLCDRTPGQGLRPGRTGPGAHLGRPGTPDGIPQGLRGPRQYPRIHRQFTARLFAVAGRRRYSRRGQRRRAQRLGHFRLGSRPVFLLRVRIRPGHADVPAGRRYGPDTARAGRRDRQPQGPHRLRRHPDHRPAARRERDLHPGRAHQGPGRGLLRGRDAAQHPRQGAAQPRRRRPGRPAGHHAVLGRQDRPGVPFPLVGDRPPDLRRHHRDRPRRHPHLAPVLRLPRRARCDHRLLQHRLARGLLRAAHPQGARGPGGGGGRQDLRREVPQRTGHVLLPPLAPVPLPGGRLAQHPRRPRPRQVQAAERTHGPRLLRRRLAQLHGRMAARGVQFGAQGGHRAAPAGTRLTAP</sequence>
<feature type="compositionally biased region" description="Basic and acidic residues" evidence="1">
    <location>
        <begin position="120"/>
        <end position="142"/>
    </location>
</feature>
<keyword evidence="3" id="KW-1185">Reference proteome</keyword>
<feature type="compositionally biased region" description="Basic and acidic residues" evidence="1">
    <location>
        <begin position="317"/>
        <end position="329"/>
    </location>
</feature>
<dbReference type="Proteomes" id="UP001153328">
    <property type="component" value="Unassembled WGS sequence"/>
</dbReference>
<evidence type="ECO:0000256" key="1">
    <source>
        <dbReference type="SAM" id="MobiDB-lite"/>
    </source>
</evidence>
<name>A0A9W4H0C8_9ACTN</name>
<feature type="compositionally biased region" description="Basic residues" evidence="1">
    <location>
        <begin position="108"/>
        <end position="117"/>
    </location>
</feature>
<feature type="compositionally biased region" description="Basic residues" evidence="1">
    <location>
        <begin position="58"/>
        <end position="84"/>
    </location>
</feature>
<feature type="region of interest" description="Disordered" evidence="1">
    <location>
        <begin position="1"/>
        <end position="163"/>
    </location>
</feature>
<feature type="compositionally biased region" description="Basic residues" evidence="1">
    <location>
        <begin position="393"/>
        <end position="405"/>
    </location>
</feature>
<comment type="caution">
    <text evidence="2">The sequence shown here is derived from an EMBL/GenBank/DDBJ whole genome shotgun (WGS) entry which is preliminary data.</text>
</comment>
<dbReference type="EMBL" id="CAJVAX010000017">
    <property type="protein sequence ID" value="CAG7636904.1"/>
    <property type="molecule type" value="Genomic_DNA"/>
</dbReference>
<feature type="region of interest" description="Disordered" evidence="1">
    <location>
        <begin position="192"/>
        <end position="229"/>
    </location>
</feature>
<evidence type="ECO:0000313" key="2">
    <source>
        <dbReference type="EMBL" id="CAG7636904.1"/>
    </source>
</evidence>
<proteinExistence type="predicted"/>
<protein>
    <submittedName>
        <fullName evidence="2">Pyrophosphate-energized proton pump</fullName>
        <ecNumber evidence="2">3.6.1.1</ecNumber>
    </submittedName>
</protein>
<keyword evidence="2" id="KW-0378">Hydrolase</keyword>
<feature type="compositionally biased region" description="Basic residues" evidence="1">
    <location>
        <begin position="357"/>
        <end position="367"/>
    </location>
</feature>
<feature type="region of interest" description="Disordered" evidence="1">
    <location>
        <begin position="464"/>
        <end position="496"/>
    </location>
</feature>
<organism evidence="2 3">
    <name type="scientific">Actinacidiphila bryophytorum</name>
    <dbReference type="NCBI Taxonomy" id="1436133"/>
    <lineage>
        <taxon>Bacteria</taxon>
        <taxon>Bacillati</taxon>
        <taxon>Actinomycetota</taxon>
        <taxon>Actinomycetes</taxon>
        <taxon>Kitasatosporales</taxon>
        <taxon>Streptomycetaceae</taxon>
        <taxon>Actinacidiphila</taxon>
    </lineage>
</organism>
<feature type="region of interest" description="Disordered" evidence="1">
    <location>
        <begin position="283"/>
        <end position="407"/>
    </location>
</feature>
<dbReference type="AlphaFoldDB" id="A0A9W4H0C8"/>
<feature type="compositionally biased region" description="Basic and acidic residues" evidence="1">
    <location>
        <begin position="19"/>
        <end position="35"/>
    </location>
</feature>
<reference evidence="2" key="1">
    <citation type="submission" date="2021-06" db="EMBL/GenBank/DDBJ databases">
        <authorList>
            <person name="Arsene-Ploetze F."/>
        </authorList>
    </citation>
    <scope>NUCLEOTIDE SEQUENCE</scope>
    <source>
        <strain evidence="2">SBRY1</strain>
    </source>
</reference>
<accession>A0A9W4H0C8</accession>
<evidence type="ECO:0000313" key="3">
    <source>
        <dbReference type="Proteomes" id="UP001153328"/>
    </source>
</evidence>
<dbReference type="GO" id="GO:0004427">
    <property type="term" value="F:inorganic diphosphate phosphatase activity"/>
    <property type="evidence" value="ECO:0007669"/>
    <property type="project" value="UniProtKB-EC"/>
</dbReference>
<dbReference type="EC" id="3.6.1.1" evidence="2"/>
<feature type="compositionally biased region" description="Basic residues" evidence="1">
    <location>
        <begin position="152"/>
        <end position="163"/>
    </location>
</feature>